<feature type="transmembrane region" description="Helical" evidence="8">
    <location>
        <begin position="333"/>
        <end position="356"/>
    </location>
</feature>
<gene>
    <name evidence="9" type="ORF">MINT15_12890</name>
</gene>
<evidence type="ECO:0000256" key="2">
    <source>
        <dbReference type="ARBA" id="ARBA00022448"/>
    </source>
</evidence>
<protein>
    <submittedName>
        <fullName evidence="9">ATPase</fullName>
    </submittedName>
</protein>
<feature type="transmembrane region" description="Helical" evidence="8">
    <location>
        <begin position="177"/>
        <end position="196"/>
    </location>
</feature>
<feature type="transmembrane region" description="Helical" evidence="8">
    <location>
        <begin position="216"/>
        <end position="235"/>
    </location>
</feature>
<dbReference type="Proteomes" id="UP000030848">
    <property type="component" value="Unassembled WGS sequence"/>
</dbReference>
<keyword evidence="3" id="KW-1003">Cell membrane</keyword>
<comment type="subcellular location">
    <subcellularLocation>
        <location evidence="1">Cell membrane</location>
        <topology evidence="1">Multi-pass membrane protein</topology>
    </subcellularLocation>
</comment>
<evidence type="ECO:0000313" key="10">
    <source>
        <dbReference type="Proteomes" id="UP000030848"/>
    </source>
</evidence>
<feature type="transmembrane region" description="Helical" evidence="8">
    <location>
        <begin position="60"/>
        <end position="84"/>
    </location>
</feature>
<dbReference type="Pfam" id="PF02386">
    <property type="entry name" value="TrkH"/>
    <property type="match status" value="1"/>
</dbReference>
<dbReference type="EMBL" id="JRZE01000003">
    <property type="protein sequence ID" value="KHF44407.1"/>
    <property type="molecule type" value="Genomic_DNA"/>
</dbReference>
<dbReference type="AlphaFoldDB" id="A0A837D9V2"/>
<dbReference type="PANTHER" id="PTHR32024:SF1">
    <property type="entry name" value="KTR SYSTEM POTASSIUM UPTAKE PROTEIN B"/>
    <property type="match status" value="1"/>
</dbReference>
<evidence type="ECO:0000256" key="4">
    <source>
        <dbReference type="ARBA" id="ARBA00022692"/>
    </source>
</evidence>
<dbReference type="InterPro" id="IPR003445">
    <property type="entry name" value="Cat_transpt"/>
</dbReference>
<evidence type="ECO:0000256" key="3">
    <source>
        <dbReference type="ARBA" id="ARBA00022475"/>
    </source>
</evidence>
<evidence type="ECO:0000256" key="8">
    <source>
        <dbReference type="SAM" id="Phobius"/>
    </source>
</evidence>
<evidence type="ECO:0000313" key="9">
    <source>
        <dbReference type="EMBL" id="KHF44407.1"/>
    </source>
</evidence>
<dbReference type="PANTHER" id="PTHR32024">
    <property type="entry name" value="TRK SYSTEM POTASSIUM UPTAKE PROTEIN TRKG-RELATED"/>
    <property type="match status" value="1"/>
</dbReference>
<keyword evidence="2" id="KW-0813">Transport</keyword>
<feature type="transmembrane region" description="Helical" evidence="8">
    <location>
        <begin position="389"/>
        <end position="415"/>
    </location>
</feature>
<evidence type="ECO:0000256" key="6">
    <source>
        <dbReference type="ARBA" id="ARBA00023065"/>
    </source>
</evidence>
<comment type="caution">
    <text evidence="9">The sequence shown here is derived from an EMBL/GenBank/DDBJ whole genome shotgun (WGS) entry which is preliminary data.</text>
</comment>
<keyword evidence="7 8" id="KW-0472">Membrane</keyword>
<dbReference type="GO" id="GO:0005886">
    <property type="term" value="C:plasma membrane"/>
    <property type="evidence" value="ECO:0007669"/>
    <property type="project" value="UniProtKB-SubCell"/>
</dbReference>
<keyword evidence="4 8" id="KW-0812">Transmembrane</keyword>
<feature type="transmembrane region" description="Helical" evidence="8">
    <location>
        <begin position="285"/>
        <end position="313"/>
    </location>
</feature>
<evidence type="ECO:0000256" key="1">
    <source>
        <dbReference type="ARBA" id="ARBA00004651"/>
    </source>
</evidence>
<evidence type="ECO:0000256" key="7">
    <source>
        <dbReference type="ARBA" id="ARBA00023136"/>
    </source>
</evidence>
<dbReference type="GO" id="GO:0008324">
    <property type="term" value="F:monoatomic cation transmembrane transporter activity"/>
    <property type="evidence" value="ECO:0007669"/>
    <property type="project" value="InterPro"/>
</dbReference>
<keyword evidence="5 8" id="KW-1133">Transmembrane helix</keyword>
<keyword evidence="6" id="KW-0406">Ion transport</keyword>
<reference evidence="9 10" key="1">
    <citation type="submission" date="2014-10" db="EMBL/GenBank/DDBJ databases">
        <title>Genome sequence of Micropolyspora internatus JCM3315.</title>
        <authorList>
            <person name="Shin S.-K."/>
            <person name="Yi H."/>
        </authorList>
    </citation>
    <scope>NUCLEOTIDE SEQUENCE [LARGE SCALE GENOMIC DNA]</scope>
    <source>
        <strain evidence="9 10">JCM 3315</strain>
    </source>
</reference>
<sequence>MTAFGYVVAAGTALLMLPVATESGESSDFVTALFTATTSVCVTGLVVTDTAGHWSTFGELVILALVQIGGLGIMTLASLLGLLITRRIGLRMRLTAQAESKALGTGDMRRVLTGVALVSLTFETVTATVLTIRFATGYGYDIDSAAYHGVFHAITAFNNAGLALYPDSLTRFATDPWICVTVCLAVLAGGLGFPVWIELWRHSRGMLHRWSLHAKITLSTTALLLVLGTVAITTLEWNNPDTLGRFGVGGRLLTGFFHAVMPRSAGYNVLDVGEFRPGTLLVNDILMFIGGGSASTAGGIKVTTFALLAFVILTEIRGEPTVHVMGRKVPATAQRQALAVALLSVGTVMVATLFLLTTTPFGLDVVLFEVISAFGTVGLSTGITPHLSGAATVVLTLLMFLGRIGPITLASALALREHTRRYELPEERPIVG</sequence>
<feature type="transmembrane region" description="Helical" evidence="8">
    <location>
        <begin position="111"/>
        <end position="134"/>
    </location>
</feature>
<accession>A0A837D9V2</accession>
<proteinExistence type="predicted"/>
<evidence type="ECO:0000256" key="5">
    <source>
        <dbReference type="ARBA" id="ARBA00022989"/>
    </source>
</evidence>
<organism evidence="9 10">
    <name type="scientific">Saccharomonospora viridis</name>
    <dbReference type="NCBI Taxonomy" id="1852"/>
    <lineage>
        <taxon>Bacteria</taxon>
        <taxon>Bacillati</taxon>
        <taxon>Actinomycetota</taxon>
        <taxon>Actinomycetes</taxon>
        <taxon>Pseudonocardiales</taxon>
        <taxon>Pseudonocardiaceae</taxon>
        <taxon>Saccharomonospora</taxon>
    </lineage>
</organism>
<dbReference type="GO" id="GO:0030001">
    <property type="term" value="P:metal ion transport"/>
    <property type="evidence" value="ECO:0007669"/>
    <property type="project" value="UniProtKB-ARBA"/>
</dbReference>
<name>A0A837D9V2_9PSEU</name>